<name>A0A4Y4C350_9CORY</name>
<sequence length="499" mass="53886">MTADITTLTNAPGLRPEESRLLIQLIRRYDANRSRNYLRTLYYDGERSLRRAGKLGMAMPPSLGKLESVIGWPAKSVEVLDNRLDLQGFVMAGQAESDDGLAEIVEDNQLFVESSQAHIASMIHGVAFATVVQGDEAAGDPPVVISTYSATAASAIWSARARRLVAGLTVDEGIDGLESPQLTLWMDDRTVSIWCEGNDYAVQRTPHTLGRVPMVMLAHRPRLGKRYGMSRITRPLMDFTDAAARTVIRMEGTAEFFSFPQRWITGVDEDDFDQDAFTTYLNRLLTLGSDEDGNQPSLGTFSAASPQPHIDQLRALAMMVSGETAIPPNSLGIIQDNPSSADAIRAAEAELVKVAERAQLVYGSGWCEIMRLAQQTRDGTPDERLDQLRAKWRDPSTPTKAASAQAVMSLVSVGALPAASEVTWEMLGLDPVTISRLKADVARQQGQDMLDQLLSGTAQATPEARAAVADEGAQQTTPPTVPSPSAPAEAPAGGQPPTS</sequence>
<dbReference type="GeneID" id="82888839"/>
<evidence type="ECO:0000313" key="3">
    <source>
        <dbReference type="Proteomes" id="UP000319986"/>
    </source>
</evidence>
<dbReference type="InterPro" id="IPR021145">
    <property type="entry name" value="Portal_protein_SPP1_Gp6-like"/>
</dbReference>
<proteinExistence type="predicted"/>
<comment type="caution">
    <text evidence="2">The sequence shown here is derived from an EMBL/GenBank/DDBJ whole genome shotgun (WGS) entry which is preliminary data.</text>
</comment>
<accession>A0A4Y4C350</accession>
<dbReference type="AlphaFoldDB" id="A0A4Y4C350"/>
<dbReference type="Pfam" id="PF05133">
    <property type="entry name" value="SPP1_portal"/>
    <property type="match status" value="1"/>
</dbReference>
<dbReference type="RefSeq" id="WP_141331498.1">
    <property type="nucleotide sequence ID" value="NZ_BJNT01000026.1"/>
</dbReference>
<dbReference type="EMBL" id="BJNT01000026">
    <property type="protein sequence ID" value="GEC87455.1"/>
    <property type="molecule type" value="Genomic_DNA"/>
</dbReference>
<feature type="region of interest" description="Disordered" evidence="1">
    <location>
        <begin position="461"/>
        <end position="499"/>
    </location>
</feature>
<protein>
    <recommendedName>
        <fullName evidence="4">Phage portal protein</fullName>
    </recommendedName>
</protein>
<evidence type="ECO:0008006" key="4">
    <source>
        <dbReference type="Google" id="ProtNLM"/>
    </source>
</evidence>
<organism evidence="2 3">
    <name type="scientific">Corynebacterium variabile</name>
    <dbReference type="NCBI Taxonomy" id="1727"/>
    <lineage>
        <taxon>Bacteria</taxon>
        <taxon>Bacillati</taxon>
        <taxon>Actinomycetota</taxon>
        <taxon>Actinomycetes</taxon>
        <taxon>Mycobacteriales</taxon>
        <taxon>Corynebacteriaceae</taxon>
        <taxon>Corynebacterium</taxon>
    </lineage>
</organism>
<feature type="compositionally biased region" description="Low complexity" evidence="1">
    <location>
        <begin position="486"/>
        <end position="499"/>
    </location>
</feature>
<reference evidence="2 3" key="1">
    <citation type="submission" date="2019-06" db="EMBL/GenBank/DDBJ databases">
        <title>Whole genome shotgun sequence of Corynebacterium variabile NBRC 15286.</title>
        <authorList>
            <person name="Hosoyama A."/>
            <person name="Uohara A."/>
            <person name="Ohji S."/>
            <person name="Ichikawa N."/>
        </authorList>
    </citation>
    <scope>NUCLEOTIDE SEQUENCE [LARGE SCALE GENOMIC DNA]</scope>
    <source>
        <strain evidence="2 3">NBRC 15286</strain>
    </source>
</reference>
<gene>
    <name evidence="2" type="ORF">CVA01_27690</name>
</gene>
<evidence type="ECO:0000313" key="2">
    <source>
        <dbReference type="EMBL" id="GEC87455.1"/>
    </source>
</evidence>
<evidence type="ECO:0000256" key="1">
    <source>
        <dbReference type="SAM" id="MobiDB-lite"/>
    </source>
</evidence>
<dbReference type="Proteomes" id="UP000319986">
    <property type="component" value="Unassembled WGS sequence"/>
</dbReference>